<organism evidence="2 3">
    <name type="scientific">Actinomyces ruminis</name>
    <dbReference type="NCBI Taxonomy" id="1937003"/>
    <lineage>
        <taxon>Bacteria</taxon>
        <taxon>Bacillati</taxon>
        <taxon>Actinomycetota</taxon>
        <taxon>Actinomycetes</taxon>
        <taxon>Actinomycetales</taxon>
        <taxon>Actinomycetaceae</taxon>
        <taxon>Actinomyces</taxon>
    </lineage>
</organism>
<evidence type="ECO:0000256" key="1">
    <source>
        <dbReference type="SAM" id="MobiDB-lite"/>
    </source>
</evidence>
<name>A0ABX4M9Q2_9ACTO</name>
<reference evidence="2 3" key="1">
    <citation type="submission" date="2017-10" db="EMBL/GenBank/DDBJ databases">
        <title>Draft genome sequence of cellulolytic Actinomyces sp CtC72 isolated from cattle rumen fluid.</title>
        <authorList>
            <person name="Joshi A.J."/>
            <person name="Vasudevan G."/>
            <person name="Lanjekar V.B."/>
            <person name="Hivarkar S."/>
            <person name="Engineer A."/>
            <person name="Pore S.D."/>
            <person name="Dhakephalkar P.K."/>
            <person name="Dagar S."/>
        </authorList>
    </citation>
    <scope>NUCLEOTIDE SEQUENCE [LARGE SCALE GENOMIC DNA]</scope>
    <source>
        <strain evidence="3">CtC72</strain>
    </source>
</reference>
<evidence type="ECO:0000313" key="2">
    <source>
        <dbReference type="EMBL" id="PHP52146.1"/>
    </source>
</evidence>
<feature type="region of interest" description="Disordered" evidence="1">
    <location>
        <begin position="1"/>
        <end position="21"/>
    </location>
</feature>
<comment type="caution">
    <text evidence="2">The sequence shown here is derived from an EMBL/GenBank/DDBJ whole genome shotgun (WGS) entry which is preliminary data.</text>
</comment>
<sequence>MTETAESAATASKDAVADPQAEQALADRGVTVSGDLGAAATVSVADDAEAPTEQETFVLARGTGEPVADGDYVLLHMAFVNWDDPGSLQSSWDAGAAQDMVISGNSPAGALIDIPVGSRVVFLIPGDESQETVPAAFVMDIAAIL</sequence>
<dbReference type="EMBL" id="MTPX02000060">
    <property type="protein sequence ID" value="PHP52146.1"/>
    <property type="molecule type" value="Genomic_DNA"/>
</dbReference>
<dbReference type="Proteomes" id="UP000194577">
    <property type="component" value="Unassembled WGS sequence"/>
</dbReference>
<evidence type="ECO:0000313" key="3">
    <source>
        <dbReference type="Proteomes" id="UP000194577"/>
    </source>
</evidence>
<gene>
    <name evidence="2" type="ORF">BW737_011310</name>
</gene>
<accession>A0ABX4M9Q2</accession>
<evidence type="ECO:0008006" key="4">
    <source>
        <dbReference type="Google" id="ProtNLM"/>
    </source>
</evidence>
<proteinExistence type="predicted"/>
<dbReference type="RefSeq" id="WP_086615145.1">
    <property type="nucleotide sequence ID" value="NZ_MTPX02000060.1"/>
</dbReference>
<protein>
    <recommendedName>
        <fullName evidence="4">Peptidylprolyl isomerase</fullName>
    </recommendedName>
</protein>
<feature type="compositionally biased region" description="Low complexity" evidence="1">
    <location>
        <begin position="1"/>
        <end position="12"/>
    </location>
</feature>
<keyword evidence="3" id="KW-1185">Reference proteome</keyword>